<feature type="compositionally biased region" description="Low complexity" evidence="1">
    <location>
        <begin position="54"/>
        <end position="69"/>
    </location>
</feature>
<dbReference type="InterPro" id="IPR025924">
    <property type="entry name" value="YHYH_dom"/>
</dbReference>
<sequence length="556" mass="58766">MCTLLALLLVNFVLLNVKVKVQALKTLLKIKASDITKLFALSALCIALSACNSDSTSTTTDGDTASNSAPTVDAGIDQTVNAGDTVYLSSTVEDDGEVSVSWSQTSGTTVSLSSSTATSTEFVAPEVLTDEALVFEISADDGTNDVVVDTVIVNVIASSGSDSGAVDNSAKLTSWLINNDTTSTYIQNNGAVVEDVQSVEVVSVTQDDADVEYMYVHTTDIPKYDVTLTQVQVDALNNRPRAATDFYNGVTSAAVGQTISFGEDIGYNSSTENCDDTGGAGYWPPGPGCPTEQAVEAYFPITPTDLSETETCETGLGTVGLMVNGTSIFNWGDGMSYGNNIWYTLAPIAEQYDVDVCGGHAANGEYHHHFYTSCLANLLEDDGDAHSPIYGFAADGYPLYGPYESNGQLALSGWEMRDYGASTSEGGCGTEGERSCTLVDQYDVSLGTQTSDAGPAIGAEVTTLSGNTLNADDGYYFEDYYYAEKTVTGAQLDEHNGHDTNDGKGYHYHITLTLDSDGKLQPSFPYQIGPRFKGQLADNSIGHCDTGETMGPPPGV</sequence>
<reference evidence="3" key="1">
    <citation type="journal article" date="2015" name="Nature">
        <title>Complex archaea that bridge the gap between prokaryotes and eukaryotes.</title>
        <authorList>
            <person name="Spang A."/>
            <person name="Saw J.H."/>
            <person name="Jorgensen S.L."/>
            <person name="Zaremba-Niedzwiedzka K."/>
            <person name="Martijn J."/>
            <person name="Lind A.E."/>
            <person name="van Eijk R."/>
            <person name="Schleper C."/>
            <person name="Guy L."/>
            <person name="Ettema T.J."/>
        </authorList>
    </citation>
    <scope>NUCLEOTIDE SEQUENCE</scope>
</reference>
<dbReference type="Pfam" id="PF14240">
    <property type="entry name" value="YHYH"/>
    <property type="match status" value="1"/>
</dbReference>
<accession>A0A0F9TLC3</accession>
<evidence type="ECO:0000259" key="2">
    <source>
        <dbReference type="Pfam" id="PF14240"/>
    </source>
</evidence>
<dbReference type="AlphaFoldDB" id="A0A0F9TLC3"/>
<protein>
    <recommendedName>
        <fullName evidence="2">YHYH domain-containing protein</fullName>
    </recommendedName>
</protein>
<evidence type="ECO:0000313" key="3">
    <source>
        <dbReference type="EMBL" id="KKN49826.1"/>
    </source>
</evidence>
<organism evidence="3">
    <name type="scientific">marine sediment metagenome</name>
    <dbReference type="NCBI Taxonomy" id="412755"/>
    <lineage>
        <taxon>unclassified sequences</taxon>
        <taxon>metagenomes</taxon>
        <taxon>ecological metagenomes</taxon>
    </lineage>
</organism>
<gene>
    <name evidence="3" type="ORF">LCGC14_0639010</name>
</gene>
<dbReference type="Gene3D" id="2.60.40.3010">
    <property type="match status" value="1"/>
</dbReference>
<evidence type="ECO:0000256" key="1">
    <source>
        <dbReference type="SAM" id="MobiDB-lite"/>
    </source>
</evidence>
<feature type="domain" description="YHYH" evidence="2">
    <location>
        <begin position="297"/>
        <end position="513"/>
    </location>
</feature>
<feature type="region of interest" description="Disordered" evidence="1">
    <location>
        <begin position="54"/>
        <end position="73"/>
    </location>
</feature>
<comment type="caution">
    <text evidence="3">The sequence shown here is derived from an EMBL/GenBank/DDBJ whole genome shotgun (WGS) entry which is preliminary data.</text>
</comment>
<name>A0A0F9TLC3_9ZZZZ</name>
<proteinExistence type="predicted"/>
<dbReference type="EMBL" id="LAZR01001149">
    <property type="protein sequence ID" value="KKN49826.1"/>
    <property type="molecule type" value="Genomic_DNA"/>
</dbReference>